<evidence type="ECO:0000256" key="4">
    <source>
        <dbReference type="ARBA" id="ARBA00022989"/>
    </source>
</evidence>
<feature type="transmembrane region" description="Helical" evidence="6">
    <location>
        <begin position="459"/>
        <end position="487"/>
    </location>
</feature>
<keyword evidence="2" id="KW-1003">Cell membrane</keyword>
<dbReference type="EMBL" id="JAKLTR010000003">
    <property type="protein sequence ID" value="MCG2614108.1"/>
    <property type="molecule type" value="Genomic_DNA"/>
</dbReference>
<evidence type="ECO:0000313" key="9">
    <source>
        <dbReference type="EMBL" id="MCG2614108.1"/>
    </source>
</evidence>
<name>A0ABS9KP53_9BACT</name>
<dbReference type="RefSeq" id="WP_237870197.1">
    <property type="nucleotide sequence ID" value="NZ_JAKLTR010000003.1"/>
</dbReference>
<organism evidence="9 10">
    <name type="scientific">Terrimonas ginsenosidimutans</name>
    <dbReference type="NCBI Taxonomy" id="2908004"/>
    <lineage>
        <taxon>Bacteria</taxon>
        <taxon>Pseudomonadati</taxon>
        <taxon>Bacteroidota</taxon>
        <taxon>Chitinophagia</taxon>
        <taxon>Chitinophagales</taxon>
        <taxon>Chitinophagaceae</taxon>
        <taxon>Terrimonas</taxon>
    </lineage>
</organism>
<evidence type="ECO:0000256" key="2">
    <source>
        <dbReference type="ARBA" id="ARBA00022475"/>
    </source>
</evidence>
<dbReference type="InterPro" id="IPR050250">
    <property type="entry name" value="Macrolide_Exporter_MacB"/>
</dbReference>
<dbReference type="Proteomes" id="UP001165367">
    <property type="component" value="Unassembled WGS sequence"/>
</dbReference>
<evidence type="ECO:0000256" key="1">
    <source>
        <dbReference type="ARBA" id="ARBA00004651"/>
    </source>
</evidence>
<evidence type="ECO:0000256" key="5">
    <source>
        <dbReference type="ARBA" id="ARBA00023136"/>
    </source>
</evidence>
<keyword evidence="5 6" id="KW-0472">Membrane</keyword>
<dbReference type="NCBIfam" id="NF038404">
    <property type="entry name" value="perm_prefix_2"/>
    <property type="match status" value="1"/>
</dbReference>
<feature type="transmembrane region" description="Helical" evidence="6">
    <location>
        <begin position="105"/>
        <end position="127"/>
    </location>
</feature>
<feature type="transmembrane region" description="Helical" evidence="6">
    <location>
        <begin position="370"/>
        <end position="389"/>
    </location>
</feature>
<reference evidence="9" key="1">
    <citation type="submission" date="2022-01" db="EMBL/GenBank/DDBJ databases">
        <authorList>
            <person name="Jo J.-H."/>
            <person name="Im W.-T."/>
        </authorList>
    </citation>
    <scope>NUCLEOTIDE SEQUENCE</scope>
    <source>
        <strain evidence="9">NA20</strain>
    </source>
</reference>
<feature type="transmembrane region" description="Helical" evidence="6">
    <location>
        <begin position="835"/>
        <end position="857"/>
    </location>
</feature>
<evidence type="ECO:0000259" key="8">
    <source>
        <dbReference type="Pfam" id="PF12704"/>
    </source>
</evidence>
<feature type="transmembrane region" description="Helical" evidence="6">
    <location>
        <begin position="508"/>
        <end position="530"/>
    </location>
</feature>
<evidence type="ECO:0000256" key="3">
    <source>
        <dbReference type="ARBA" id="ARBA00022692"/>
    </source>
</evidence>
<dbReference type="InterPro" id="IPR025857">
    <property type="entry name" value="MacB_PCD"/>
</dbReference>
<protein>
    <submittedName>
        <fullName evidence="9">ABC transporter permease</fullName>
    </submittedName>
</protein>
<feature type="domain" description="ABC3 transporter permease C-terminal" evidence="7">
    <location>
        <begin position="373"/>
        <end position="486"/>
    </location>
</feature>
<dbReference type="PANTHER" id="PTHR30572">
    <property type="entry name" value="MEMBRANE COMPONENT OF TRANSPORTER-RELATED"/>
    <property type="match status" value="1"/>
</dbReference>
<dbReference type="Pfam" id="PF02687">
    <property type="entry name" value="FtsX"/>
    <property type="match status" value="2"/>
</dbReference>
<feature type="transmembrane region" description="Helical" evidence="6">
    <location>
        <begin position="414"/>
        <end position="439"/>
    </location>
</feature>
<sequence length="876" mass="98745">MKKYSDKPPQWLHFLLRRRLNEDALEETLGDLHELYSRWRSESGVFIAKLRYLLQILFYLRPLPDSLKKKTVPDHFKSKTTINPAMFKSSLKIAWRQLLRSKGYAAINIGGLAVGMAIVLMIGIWVWDELSFDRYHKNHHRLAQAWQMVNFDGNNSFYNSVPVPLAAELRSKYADIEASSVTTNVKEFMVGYNDKKLMQTGIFAEASFPDMFSFEMKEGDIHSLTDIQSVLVSESTAKAFFGHEPAIGKTIRINDKTDVKVTGIYKDLPSNSTFSEVGFVGAWPLYVQLDSYAKTAEQEWDENSFQVFALLKEGSSSTQLSGKIRDIRMHMENPPPYKPAFFLHPMSKWHLYSDFTGWAESSGMIKLVRLFAIAGIFILLLACINFMNLSTARSEKRAKEVGIRKTLGSKKIQLLYQFFSESVLIAFLSLLLCLLLAQLALPFFNNVTGKNMHLPWDNWIFWLAMVLFTLVTGLLAGSYPALFLSSFRPVRVLKGTYRTGTGNVFSRKILVVFQFTVSVALIIGTLIMGMQIDHVKDRPTGYHQERLLEITMHSSKLRKSYDALRADFLKTGMVYDMAESVGSITSDFGGSTAISWKGKTPGTSPLIMASQVTHDFGNTVGWNIMTGRDFSRQYVADSTSVILNEEAAKLMGSKDPVNGLINISGKEFRVIGVISNIIKGDPFRPVPPSLFTLNYKSATQVILRIKDDASTGKALAAIEKIFHQYSLAEPFDFKFVDDKYATKFTTEVRIGKLAGFFAAFAIFISLLGLFGLASFMAARRTKEIGIRKVLGANILQVWTLLSREFIILSGIAFIIASPIAYYFMNNWLANYQYRISIPVWIFIAVAGVTVFFTLLTVSLQAIRAAMMNPVRSMRNE</sequence>
<proteinExistence type="predicted"/>
<feature type="domain" description="MacB-like periplasmic core" evidence="8">
    <location>
        <begin position="106"/>
        <end position="326"/>
    </location>
</feature>
<feature type="transmembrane region" description="Helical" evidence="6">
    <location>
        <begin position="805"/>
        <end position="823"/>
    </location>
</feature>
<gene>
    <name evidence="9" type="ORF">LZZ85_07435</name>
</gene>
<feature type="domain" description="MacB-like periplasmic core" evidence="8">
    <location>
        <begin position="518"/>
        <end position="720"/>
    </location>
</feature>
<comment type="subcellular location">
    <subcellularLocation>
        <location evidence="1">Cell membrane</location>
        <topology evidence="1">Multi-pass membrane protein</topology>
    </subcellularLocation>
</comment>
<keyword evidence="4 6" id="KW-1133">Transmembrane helix</keyword>
<keyword evidence="10" id="KW-1185">Reference proteome</keyword>
<keyword evidence="3 6" id="KW-0812">Transmembrane</keyword>
<dbReference type="InterPro" id="IPR003838">
    <property type="entry name" value="ABC3_permease_C"/>
</dbReference>
<dbReference type="PANTHER" id="PTHR30572:SF18">
    <property type="entry name" value="ABC-TYPE MACROLIDE FAMILY EXPORT SYSTEM PERMEASE COMPONENT 2"/>
    <property type="match status" value="1"/>
</dbReference>
<dbReference type="Pfam" id="PF12704">
    <property type="entry name" value="MacB_PCD"/>
    <property type="match status" value="2"/>
</dbReference>
<evidence type="ECO:0000313" key="10">
    <source>
        <dbReference type="Proteomes" id="UP001165367"/>
    </source>
</evidence>
<evidence type="ECO:0000256" key="6">
    <source>
        <dbReference type="SAM" id="Phobius"/>
    </source>
</evidence>
<comment type="caution">
    <text evidence="9">The sequence shown here is derived from an EMBL/GenBank/DDBJ whole genome shotgun (WGS) entry which is preliminary data.</text>
</comment>
<feature type="domain" description="ABC3 transporter permease C-terminal" evidence="7">
    <location>
        <begin position="756"/>
        <end position="869"/>
    </location>
</feature>
<accession>A0ABS9KP53</accession>
<feature type="transmembrane region" description="Helical" evidence="6">
    <location>
        <begin position="753"/>
        <end position="778"/>
    </location>
</feature>
<dbReference type="InterPro" id="IPR047699">
    <property type="entry name" value="Permease_put_prefix"/>
</dbReference>
<evidence type="ECO:0000259" key="7">
    <source>
        <dbReference type="Pfam" id="PF02687"/>
    </source>
</evidence>